<dbReference type="SUPFAM" id="SSF54593">
    <property type="entry name" value="Glyoxalase/Bleomycin resistance protein/Dihydroxybiphenyl dioxygenase"/>
    <property type="match status" value="1"/>
</dbReference>
<dbReference type="RefSeq" id="WP_154593658.1">
    <property type="nucleotide sequence ID" value="NZ_WLVL01000038.1"/>
</dbReference>
<keyword evidence="2" id="KW-0223">Dioxygenase</keyword>
<dbReference type="GO" id="GO:0051213">
    <property type="term" value="F:dioxygenase activity"/>
    <property type="evidence" value="ECO:0007669"/>
    <property type="project" value="UniProtKB-KW"/>
</dbReference>
<dbReference type="InterPro" id="IPR029068">
    <property type="entry name" value="Glyas_Bleomycin-R_OHBP_Dase"/>
</dbReference>
<dbReference type="AlphaFoldDB" id="A0A6I3I872"/>
<proteinExistence type="predicted"/>
<accession>A0A6I3I872</accession>
<evidence type="ECO:0000313" key="2">
    <source>
        <dbReference type="EMBL" id="MTB72364.1"/>
    </source>
</evidence>
<reference evidence="2 3" key="1">
    <citation type="submission" date="2019-11" db="EMBL/GenBank/DDBJ databases">
        <title>Whole genome sequencing identifies a novel species of the genus Arsenicicoccus isolated from human blood.</title>
        <authorList>
            <person name="Jeong J.H."/>
            <person name="Kweon O.J."/>
            <person name="Kim H.R."/>
            <person name="Kim T.-H."/>
            <person name="Ha S.-M."/>
            <person name="Lee M.-K."/>
        </authorList>
    </citation>
    <scope>NUCLEOTIDE SEQUENCE [LARGE SCALE GENOMIC DNA]</scope>
    <source>
        <strain evidence="2 3">MKL-02</strain>
    </source>
</reference>
<dbReference type="PROSITE" id="PS51819">
    <property type="entry name" value="VOC"/>
    <property type="match status" value="1"/>
</dbReference>
<organism evidence="2 3">
    <name type="scientific">Arsenicicoccus cauae</name>
    <dbReference type="NCBI Taxonomy" id="2663847"/>
    <lineage>
        <taxon>Bacteria</taxon>
        <taxon>Bacillati</taxon>
        <taxon>Actinomycetota</taxon>
        <taxon>Actinomycetes</taxon>
        <taxon>Micrococcales</taxon>
        <taxon>Intrasporangiaceae</taxon>
        <taxon>Arsenicicoccus</taxon>
    </lineage>
</organism>
<keyword evidence="3" id="KW-1185">Reference proteome</keyword>
<dbReference type="Gene3D" id="3.10.180.10">
    <property type="entry name" value="2,3-Dihydroxybiphenyl 1,2-Dioxygenase, domain 1"/>
    <property type="match status" value="1"/>
</dbReference>
<dbReference type="EMBL" id="WLVL01000038">
    <property type="protein sequence ID" value="MTB72364.1"/>
    <property type="molecule type" value="Genomic_DNA"/>
</dbReference>
<comment type="caution">
    <text evidence="2">The sequence shown here is derived from an EMBL/GenBank/DDBJ whole genome shotgun (WGS) entry which is preliminary data.</text>
</comment>
<dbReference type="InterPro" id="IPR037523">
    <property type="entry name" value="VOC_core"/>
</dbReference>
<gene>
    <name evidence="2" type="ORF">GGG17_10355</name>
</gene>
<dbReference type="Proteomes" id="UP000431092">
    <property type="component" value="Unassembled WGS sequence"/>
</dbReference>
<dbReference type="Pfam" id="PF00903">
    <property type="entry name" value="Glyoxalase"/>
    <property type="match status" value="1"/>
</dbReference>
<evidence type="ECO:0000259" key="1">
    <source>
        <dbReference type="PROSITE" id="PS51819"/>
    </source>
</evidence>
<dbReference type="InterPro" id="IPR004360">
    <property type="entry name" value="Glyas_Fos-R_dOase_dom"/>
</dbReference>
<feature type="domain" description="VOC" evidence="1">
    <location>
        <begin position="3"/>
        <end position="126"/>
    </location>
</feature>
<keyword evidence="2" id="KW-0560">Oxidoreductase</keyword>
<evidence type="ECO:0000313" key="3">
    <source>
        <dbReference type="Proteomes" id="UP000431092"/>
    </source>
</evidence>
<name>A0A6I3I872_9MICO</name>
<protein>
    <submittedName>
        <fullName evidence="2">Glyoxalase/bleomycin resistance/dioxygenase family protein</fullName>
    </submittedName>
</protein>
<sequence length="132" mass="14455">MYRTPMIALYTDDLPRLTSFYEGLDFHVTSRSPSHGDPVHVELTLDRFTIGISTVTAAREDHGLDPQLGGRPVEIVLYCDDVDGEVVRLTAGGAPLLSEPHPFQGGRTRVAWVADPDGNPVHLVQVTADKHL</sequence>